<evidence type="ECO:0000256" key="1">
    <source>
        <dbReference type="ARBA" id="ARBA00022576"/>
    </source>
</evidence>
<dbReference type="STRING" id="93059.P9211_02041"/>
<keyword evidence="7" id="KW-1185">Reference proteome</keyword>
<name>A9BDE9_PROM4</name>
<dbReference type="RefSeq" id="WP_012194760.1">
    <property type="nucleotide sequence ID" value="NC_009976.1"/>
</dbReference>
<dbReference type="InterPro" id="IPR004839">
    <property type="entry name" value="Aminotransferase_I/II_large"/>
</dbReference>
<evidence type="ECO:0000256" key="2">
    <source>
        <dbReference type="ARBA" id="ARBA00022679"/>
    </source>
</evidence>
<keyword evidence="2 4" id="KW-0808">Transferase</keyword>
<protein>
    <recommendedName>
        <fullName evidence="4">Aminotransferase</fullName>
        <ecNumber evidence="4">2.6.1.-</ecNumber>
    </recommendedName>
</protein>
<dbReference type="InterPro" id="IPR050106">
    <property type="entry name" value="HistidinolP_aminotransfase"/>
</dbReference>
<evidence type="ECO:0000256" key="3">
    <source>
        <dbReference type="ARBA" id="ARBA00022898"/>
    </source>
</evidence>
<keyword evidence="1 4" id="KW-0032">Aminotransferase</keyword>
<dbReference type="PROSITE" id="PS00105">
    <property type="entry name" value="AA_TRANSFER_CLASS_1"/>
    <property type="match status" value="1"/>
</dbReference>
<dbReference type="eggNOG" id="COG0079">
    <property type="taxonomic scope" value="Bacteria"/>
</dbReference>
<dbReference type="PANTHER" id="PTHR43643">
    <property type="entry name" value="HISTIDINOL-PHOSPHATE AMINOTRANSFERASE 2"/>
    <property type="match status" value="1"/>
</dbReference>
<dbReference type="CDD" id="cd00609">
    <property type="entry name" value="AAT_like"/>
    <property type="match status" value="1"/>
</dbReference>
<dbReference type="GO" id="GO:0008483">
    <property type="term" value="F:transaminase activity"/>
    <property type="evidence" value="ECO:0007669"/>
    <property type="project" value="UniProtKB-KW"/>
</dbReference>
<dbReference type="InterPro" id="IPR015424">
    <property type="entry name" value="PyrdxlP-dep_Trfase"/>
</dbReference>
<dbReference type="KEGG" id="pmj:P9211_02041"/>
<dbReference type="InterPro" id="IPR015422">
    <property type="entry name" value="PyrdxlP-dep_Trfase_small"/>
</dbReference>
<dbReference type="SUPFAM" id="SSF53383">
    <property type="entry name" value="PLP-dependent transferases"/>
    <property type="match status" value="1"/>
</dbReference>
<dbReference type="EC" id="2.6.1.-" evidence="4"/>
<dbReference type="Proteomes" id="UP000000788">
    <property type="component" value="Chromosome"/>
</dbReference>
<dbReference type="Pfam" id="PF00155">
    <property type="entry name" value="Aminotran_1_2"/>
    <property type="match status" value="1"/>
</dbReference>
<dbReference type="OrthoDB" id="9813612at2"/>
<evidence type="ECO:0000313" key="6">
    <source>
        <dbReference type="EMBL" id="ABX08135.1"/>
    </source>
</evidence>
<evidence type="ECO:0000256" key="4">
    <source>
        <dbReference type="RuleBase" id="RU000481"/>
    </source>
</evidence>
<dbReference type="InterPro" id="IPR004838">
    <property type="entry name" value="NHTrfase_class1_PyrdxlP-BS"/>
</dbReference>
<comment type="cofactor">
    <cofactor evidence="4">
        <name>pyridoxal 5'-phosphate</name>
        <dbReference type="ChEBI" id="CHEBI:597326"/>
    </cofactor>
</comment>
<accession>A9BDE9</accession>
<dbReference type="Gene3D" id="3.40.640.10">
    <property type="entry name" value="Type I PLP-dependent aspartate aminotransferase-like (Major domain)"/>
    <property type="match status" value="1"/>
</dbReference>
<dbReference type="PANTHER" id="PTHR43643:SF3">
    <property type="entry name" value="HISTIDINOL-PHOSPHATE AMINOTRANSFERASE"/>
    <property type="match status" value="1"/>
</dbReference>
<proteinExistence type="inferred from homology"/>
<dbReference type="HOGENOM" id="CLU_017584_3_3_3"/>
<evidence type="ECO:0000259" key="5">
    <source>
        <dbReference type="Pfam" id="PF00155"/>
    </source>
</evidence>
<dbReference type="AlphaFoldDB" id="A9BDE9"/>
<gene>
    <name evidence="6" type="ordered locus">P9211_02041</name>
</gene>
<dbReference type="EMBL" id="CP000878">
    <property type="protein sequence ID" value="ABX08135.1"/>
    <property type="molecule type" value="Genomic_DNA"/>
</dbReference>
<comment type="similarity">
    <text evidence="4">Belongs to the class-I pyridoxal-phosphate-dependent aminotransferase family.</text>
</comment>
<dbReference type="GO" id="GO:0030170">
    <property type="term" value="F:pyridoxal phosphate binding"/>
    <property type="evidence" value="ECO:0007669"/>
    <property type="project" value="InterPro"/>
</dbReference>
<dbReference type="Gene3D" id="3.90.1150.10">
    <property type="entry name" value="Aspartate Aminotransferase, domain 1"/>
    <property type="match status" value="1"/>
</dbReference>
<reference evidence="6 7" key="1">
    <citation type="journal article" date="2007" name="PLoS Genet.">
        <title>Patterns and implications of gene gain and loss in the evolution of Prochlorococcus.</title>
        <authorList>
            <person name="Kettler G.C."/>
            <person name="Martiny A.C."/>
            <person name="Huang K."/>
            <person name="Zucker J."/>
            <person name="Coleman M.L."/>
            <person name="Rodrigue S."/>
            <person name="Chen F."/>
            <person name="Lapidus A."/>
            <person name="Ferriera S."/>
            <person name="Johnson J."/>
            <person name="Steglich C."/>
            <person name="Church G.M."/>
            <person name="Richardson P."/>
            <person name="Chisholm S.W."/>
        </authorList>
    </citation>
    <scope>NUCLEOTIDE SEQUENCE [LARGE SCALE GENOMIC DNA]</scope>
    <source>
        <strain evidence="7">MIT 9211</strain>
    </source>
</reference>
<evidence type="ECO:0000313" key="7">
    <source>
        <dbReference type="Proteomes" id="UP000000788"/>
    </source>
</evidence>
<keyword evidence="3" id="KW-0663">Pyridoxal phosphate</keyword>
<organism evidence="6 7">
    <name type="scientific">Prochlorococcus marinus (strain MIT 9211)</name>
    <dbReference type="NCBI Taxonomy" id="93059"/>
    <lineage>
        <taxon>Bacteria</taxon>
        <taxon>Bacillati</taxon>
        <taxon>Cyanobacteriota</taxon>
        <taxon>Cyanophyceae</taxon>
        <taxon>Synechococcales</taxon>
        <taxon>Prochlorococcaceae</taxon>
        <taxon>Prochlorococcus</taxon>
    </lineage>
</organism>
<dbReference type="InterPro" id="IPR015421">
    <property type="entry name" value="PyrdxlP-dep_Trfase_major"/>
</dbReference>
<feature type="domain" description="Aminotransferase class I/classII large" evidence="5">
    <location>
        <begin position="34"/>
        <end position="362"/>
    </location>
</feature>
<sequence>MESFKTSQFVKLPQARQEVEKMTPYSAPLEGRRELLRLDFNENTIGPSPKVIQAIQNIPADQISIYPEYNGLKEAIANHLNSSEIANPIKSNQIGLFNGVDAALHAIFHAYGNRKDAFLTTTPTFGYYHPCACMQGMEIIEIPYEQNSFEFPFNRIYKALIEKNPKLLIICNPNNPTGTNLSAERIIQLAKASPETLIVIDELYEAFLGDSVIPIVNYEKTPNIVVLRSLSKTYGLAGLRIGFAIGHMAVVNRIQRVTGPYDINSFAVTAAFAALKDQAYIDEYIREVLRAREWIKTKLKEHDVRHVIQSGNYFLLWPKSNVSIVEQSLKKHGVLVRNMNNKPLLEGALRVSIGVSTQMEQFWEAFKKSDEVKALA</sequence>